<feature type="signal peptide" evidence="2">
    <location>
        <begin position="1"/>
        <end position="19"/>
    </location>
</feature>
<proteinExistence type="predicted"/>
<evidence type="ECO:0000313" key="4">
    <source>
        <dbReference type="Proteomes" id="UP000700596"/>
    </source>
</evidence>
<organism evidence="3 4">
    <name type="scientific">Dendryphion nanum</name>
    <dbReference type="NCBI Taxonomy" id="256645"/>
    <lineage>
        <taxon>Eukaryota</taxon>
        <taxon>Fungi</taxon>
        <taxon>Dikarya</taxon>
        <taxon>Ascomycota</taxon>
        <taxon>Pezizomycotina</taxon>
        <taxon>Dothideomycetes</taxon>
        <taxon>Pleosporomycetidae</taxon>
        <taxon>Pleosporales</taxon>
        <taxon>Torulaceae</taxon>
        <taxon>Dendryphion</taxon>
    </lineage>
</organism>
<evidence type="ECO:0000256" key="2">
    <source>
        <dbReference type="SAM" id="SignalP"/>
    </source>
</evidence>
<keyword evidence="1" id="KW-0472">Membrane</keyword>
<reference evidence="3" key="1">
    <citation type="journal article" date="2021" name="Nat. Commun.">
        <title>Genetic determinants of endophytism in the Arabidopsis root mycobiome.</title>
        <authorList>
            <person name="Mesny F."/>
            <person name="Miyauchi S."/>
            <person name="Thiergart T."/>
            <person name="Pickel B."/>
            <person name="Atanasova L."/>
            <person name="Karlsson M."/>
            <person name="Huettel B."/>
            <person name="Barry K.W."/>
            <person name="Haridas S."/>
            <person name="Chen C."/>
            <person name="Bauer D."/>
            <person name="Andreopoulos W."/>
            <person name="Pangilinan J."/>
            <person name="LaButti K."/>
            <person name="Riley R."/>
            <person name="Lipzen A."/>
            <person name="Clum A."/>
            <person name="Drula E."/>
            <person name="Henrissat B."/>
            <person name="Kohler A."/>
            <person name="Grigoriev I.V."/>
            <person name="Martin F.M."/>
            <person name="Hacquard S."/>
        </authorList>
    </citation>
    <scope>NUCLEOTIDE SEQUENCE</scope>
    <source>
        <strain evidence="3">MPI-CAGE-CH-0243</strain>
    </source>
</reference>
<feature type="chain" id="PRO_5040453271" evidence="2">
    <location>
        <begin position="20"/>
        <end position="167"/>
    </location>
</feature>
<keyword evidence="2" id="KW-0732">Signal</keyword>
<name>A0A9P9CY95_9PLEO</name>
<keyword evidence="4" id="KW-1185">Reference proteome</keyword>
<sequence length="167" mass="17179">MHSKNHLLILGLLAQLLDAQEGTHASHPKKSSLLRRDGTPIASCPEQLGNPLMNCDTPACGGQSTTTGVCKNNSGSGKPCQCQIGTTGAPTPTNTMVTTTNAAGSTIVGAYDLITIDKYKSLRQQQTVTMSQTTTGSNGQATVAAVVAVIAAGGVMWFLGTTSPTNF</sequence>
<accession>A0A9P9CY95</accession>
<feature type="transmembrane region" description="Helical" evidence="1">
    <location>
        <begin position="141"/>
        <end position="160"/>
    </location>
</feature>
<protein>
    <submittedName>
        <fullName evidence="3">Uncharacterized protein</fullName>
    </submittedName>
</protein>
<keyword evidence="1" id="KW-0812">Transmembrane</keyword>
<gene>
    <name evidence="3" type="ORF">B0J11DRAFT_512974</name>
</gene>
<dbReference type="EMBL" id="JAGMWT010000034">
    <property type="protein sequence ID" value="KAH7109046.1"/>
    <property type="molecule type" value="Genomic_DNA"/>
</dbReference>
<dbReference type="AlphaFoldDB" id="A0A9P9CY95"/>
<evidence type="ECO:0000256" key="1">
    <source>
        <dbReference type="SAM" id="Phobius"/>
    </source>
</evidence>
<evidence type="ECO:0000313" key="3">
    <source>
        <dbReference type="EMBL" id="KAH7109046.1"/>
    </source>
</evidence>
<dbReference type="Proteomes" id="UP000700596">
    <property type="component" value="Unassembled WGS sequence"/>
</dbReference>
<comment type="caution">
    <text evidence="3">The sequence shown here is derived from an EMBL/GenBank/DDBJ whole genome shotgun (WGS) entry which is preliminary data.</text>
</comment>
<keyword evidence="1" id="KW-1133">Transmembrane helix</keyword>